<feature type="non-terminal residue" evidence="1">
    <location>
        <position position="209"/>
    </location>
</feature>
<evidence type="ECO:0000313" key="1">
    <source>
        <dbReference type="EMBL" id="CAD7238635.1"/>
    </source>
</evidence>
<name>A0A7R8ZVN5_9CRUS</name>
<dbReference type="EMBL" id="OB705592">
    <property type="protein sequence ID" value="CAD7238635.1"/>
    <property type="molecule type" value="Genomic_DNA"/>
</dbReference>
<accession>A0A7R8ZVN5</accession>
<dbReference type="AlphaFoldDB" id="A0A7R8ZVN5"/>
<sequence length="209" mass="22191">MTNCDEFGMGSSNENSHYGATKNAYNAEYVPGGSSGGAAVSVQIDSCLVALGTDTGGSVRQPASFCGLIGLKPTYGRISRHGLLAYASSFDQIGFLGRLADDLQKALEIASGTDAYDATCLDMPFGKSTSSKKRIAYIPQTIHNMSTSSSSEGHIDAEVHEAMQAHIALLKSKGHELVEVDFPLLDYLVPTYYLLTTAEASSNLSRYDG</sequence>
<gene>
    <name evidence="1" type="ORF">CTOB1V02_LOCUS16450</name>
</gene>
<proteinExistence type="predicted"/>
<protein>
    <submittedName>
        <fullName evidence="1">Uncharacterized protein</fullName>
    </submittedName>
</protein>
<dbReference type="InterPro" id="IPR000120">
    <property type="entry name" value="Amidase"/>
</dbReference>
<dbReference type="OrthoDB" id="421993at2759"/>
<dbReference type="PANTHER" id="PTHR11895">
    <property type="entry name" value="TRANSAMIDASE"/>
    <property type="match status" value="1"/>
</dbReference>
<dbReference type="Gene3D" id="3.90.1300.10">
    <property type="entry name" value="Amidase signature (AS) domain"/>
    <property type="match status" value="1"/>
</dbReference>
<dbReference type="GO" id="GO:0003824">
    <property type="term" value="F:catalytic activity"/>
    <property type="evidence" value="ECO:0007669"/>
    <property type="project" value="InterPro"/>
</dbReference>
<reference evidence="1" key="1">
    <citation type="submission" date="2020-11" db="EMBL/GenBank/DDBJ databases">
        <authorList>
            <person name="Tran Van P."/>
        </authorList>
    </citation>
    <scope>NUCLEOTIDE SEQUENCE</scope>
</reference>
<organism evidence="1">
    <name type="scientific">Cyprideis torosa</name>
    <dbReference type="NCBI Taxonomy" id="163714"/>
    <lineage>
        <taxon>Eukaryota</taxon>
        <taxon>Metazoa</taxon>
        <taxon>Ecdysozoa</taxon>
        <taxon>Arthropoda</taxon>
        <taxon>Crustacea</taxon>
        <taxon>Oligostraca</taxon>
        <taxon>Ostracoda</taxon>
        <taxon>Podocopa</taxon>
        <taxon>Podocopida</taxon>
        <taxon>Cytherocopina</taxon>
        <taxon>Cytheroidea</taxon>
        <taxon>Cytherideidae</taxon>
        <taxon>Cyprideis</taxon>
    </lineage>
</organism>
<dbReference type="InterPro" id="IPR023631">
    <property type="entry name" value="Amidase_dom"/>
</dbReference>
<dbReference type="PANTHER" id="PTHR11895:SF151">
    <property type="entry name" value="GLUTAMYL-TRNA(GLN) AMIDOTRANSFERASE SUBUNIT A"/>
    <property type="match status" value="1"/>
</dbReference>
<dbReference type="InterPro" id="IPR036928">
    <property type="entry name" value="AS_sf"/>
</dbReference>
<dbReference type="SUPFAM" id="SSF75304">
    <property type="entry name" value="Amidase signature (AS) enzymes"/>
    <property type="match status" value="1"/>
</dbReference>
<dbReference type="Pfam" id="PF01425">
    <property type="entry name" value="Amidase"/>
    <property type="match status" value="1"/>
</dbReference>